<dbReference type="Pfam" id="PF12001">
    <property type="entry name" value="DUF3496"/>
    <property type="match status" value="1"/>
</dbReference>
<dbReference type="InterPro" id="IPR050657">
    <property type="entry name" value="Ankyrin_repeat_domain"/>
</dbReference>
<dbReference type="Pfam" id="PF00023">
    <property type="entry name" value="Ank"/>
    <property type="match status" value="1"/>
</dbReference>
<dbReference type="PROSITE" id="PS50088">
    <property type="entry name" value="ANK_REPEAT"/>
    <property type="match status" value="5"/>
</dbReference>
<dbReference type="Gene3D" id="1.25.40.20">
    <property type="entry name" value="Ankyrin repeat-containing domain"/>
    <property type="match status" value="2"/>
</dbReference>
<feature type="coiled-coil region" evidence="3">
    <location>
        <begin position="1421"/>
        <end position="1553"/>
    </location>
</feature>
<dbReference type="Pfam" id="PF12796">
    <property type="entry name" value="Ank_2"/>
    <property type="match status" value="1"/>
</dbReference>
<feature type="coiled-coil region" evidence="3">
    <location>
        <begin position="1736"/>
        <end position="1897"/>
    </location>
</feature>
<dbReference type="CTD" id="22852"/>
<feature type="coiled-coil region" evidence="3">
    <location>
        <begin position="2093"/>
        <end position="2169"/>
    </location>
</feature>
<evidence type="ECO:0000259" key="5">
    <source>
        <dbReference type="Pfam" id="PF12001"/>
    </source>
</evidence>
<feature type="compositionally biased region" description="Low complexity" evidence="4">
    <location>
        <begin position="1087"/>
        <end position="1100"/>
    </location>
</feature>
<feature type="domain" description="DUF3496" evidence="5">
    <location>
        <begin position="2313"/>
        <end position="2427"/>
    </location>
</feature>
<dbReference type="Pfam" id="PF13857">
    <property type="entry name" value="Ank_5"/>
    <property type="match status" value="1"/>
</dbReference>
<evidence type="ECO:0000256" key="2">
    <source>
        <dbReference type="PROSITE-ProRule" id="PRU00023"/>
    </source>
</evidence>
<feature type="compositionally biased region" description="Acidic residues" evidence="4">
    <location>
        <begin position="414"/>
        <end position="433"/>
    </location>
</feature>
<dbReference type="PANTHER" id="PTHR24147">
    <property type="entry name" value="ANKYRIN REPEAT DOMAIN 36-RELATED"/>
    <property type="match status" value="1"/>
</dbReference>
<keyword evidence="2" id="KW-0040">ANK repeat</keyword>
<feature type="repeat" description="ANK" evidence="2">
    <location>
        <begin position="66"/>
        <end position="98"/>
    </location>
</feature>
<feature type="coiled-coil region" evidence="3">
    <location>
        <begin position="2362"/>
        <end position="2389"/>
    </location>
</feature>
<dbReference type="SUPFAM" id="SSF48403">
    <property type="entry name" value="Ankyrin repeat"/>
    <property type="match status" value="1"/>
</dbReference>
<feature type="region of interest" description="Disordered" evidence="4">
    <location>
        <begin position="1045"/>
        <end position="1100"/>
    </location>
</feature>
<feature type="compositionally biased region" description="Acidic residues" evidence="4">
    <location>
        <begin position="665"/>
        <end position="674"/>
    </location>
</feature>
<feature type="compositionally biased region" description="Basic residues" evidence="4">
    <location>
        <begin position="1"/>
        <end position="13"/>
    </location>
</feature>
<feature type="compositionally biased region" description="Basic and acidic residues" evidence="4">
    <location>
        <begin position="721"/>
        <end position="733"/>
    </location>
</feature>
<protein>
    <submittedName>
        <fullName evidence="8">Ankyrin repeat domain-containing protein 26 isoform X1</fullName>
    </submittedName>
</protein>
<feature type="compositionally biased region" description="Acidic residues" evidence="4">
    <location>
        <begin position="440"/>
        <end position="478"/>
    </location>
</feature>
<feature type="region of interest" description="Disordered" evidence="4">
    <location>
        <begin position="1"/>
        <end position="24"/>
    </location>
</feature>
<dbReference type="PRINTS" id="PR01415">
    <property type="entry name" value="ANKYRIN"/>
</dbReference>
<feature type="compositionally biased region" description="Basic and acidic residues" evidence="4">
    <location>
        <begin position="1063"/>
        <end position="1078"/>
    </location>
</feature>
<reference evidence="8" key="1">
    <citation type="submission" date="2025-08" db="UniProtKB">
        <authorList>
            <consortium name="RefSeq"/>
        </authorList>
    </citation>
    <scope>IDENTIFICATION</scope>
    <source>
        <tissue evidence="8">Muscle</tissue>
    </source>
</reference>
<feature type="region of interest" description="Disordered" evidence="4">
    <location>
        <begin position="288"/>
        <end position="530"/>
    </location>
</feature>
<feature type="compositionally biased region" description="Basic and acidic residues" evidence="4">
    <location>
        <begin position="479"/>
        <end position="504"/>
    </location>
</feature>
<dbReference type="PROSITE" id="PS50297">
    <property type="entry name" value="ANK_REP_REGION"/>
    <property type="match status" value="5"/>
</dbReference>
<feature type="compositionally biased region" description="Basic and acidic residues" evidence="4">
    <location>
        <begin position="1344"/>
        <end position="1359"/>
    </location>
</feature>
<feature type="coiled-coil region" evidence="3">
    <location>
        <begin position="1598"/>
        <end position="1703"/>
    </location>
</feature>
<feature type="coiled-coil region" evidence="3">
    <location>
        <begin position="1204"/>
        <end position="1231"/>
    </location>
</feature>
<organism evidence="7 8">
    <name type="scientific">Pipra filicauda</name>
    <name type="common">Wire-tailed manakin</name>
    <dbReference type="NCBI Taxonomy" id="649802"/>
    <lineage>
        <taxon>Eukaryota</taxon>
        <taxon>Metazoa</taxon>
        <taxon>Chordata</taxon>
        <taxon>Craniata</taxon>
        <taxon>Vertebrata</taxon>
        <taxon>Euteleostomi</taxon>
        <taxon>Archelosauria</taxon>
        <taxon>Archosauria</taxon>
        <taxon>Dinosauria</taxon>
        <taxon>Saurischia</taxon>
        <taxon>Theropoda</taxon>
        <taxon>Coelurosauria</taxon>
        <taxon>Aves</taxon>
        <taxon>Neognathae</taxon>
        <taxon>Neoaves</taxon>
        <taxon>Telluraves</taxon>
        <taxon>Australaves</taxon>
        <taxon>Passeriformes</taxon>
        <taxon>Pipridae</taxon>
        <taxon>Pipra</taxon>
    </lineage>
</organism>
<dbReference type="Pfam" id="PF14915">
    <property type="entry name" value="CCDC144C"/>
    <property type="match status" value="1"/>
</dbReference>
<evidence type="ECO:0000313" key="7">
    <source>
        <dbReference type="Proteomes" id="UP000504627"/>
    </source>
</evidence>
<feature type="coiled-coil region" evidence="3">
    <location>
        <begin position="1933"/>
        <end position="1960"/>
    </location>
</feature>
<feature type="domain" description="CCDC144C-like coiled-coil" evidence="6">
    <location>
        <begin position="1475"/>
        <end position="1953"/>
    </location>
</feature>
<feature type="repeat" description="ANK" evidence="2">
    <location>
        <begin position="198"/>
        <end position="230"/>
    </location>
</feature>
<feature type="region of interest" description="Disordered" evidence="4">
    <location>
        <begin position="752"/>
        <end position="784"/>
    </location>
</feature>
<feature type="region of interest" description="Disordered" evidence="4">
    <location>
        <begin position="1262"/>
        <end position="1377"/>
    </location>
</feature>
<evidence type="ECO:0000256" key="3">
    <source>
        <dbReference type="SAM" id="Coils"/>
    </source>
</evidence>
<feature type="compositionally biased region" description="Polar residues" evidence="4">
    <location>
        <begin position="296"/>
        <end position="306"/>
    </location>
</feature>
<dbReference type="Proteomes" id="UP000504627">
    <property type="component" value="Unplaced"/>
</dbReference>
<evidence type="ECO:0000313" key="8">
    <source>
        <dbReference type="RefSeq" id="XP_027586878.2"/>
    </source>
</evidence>
<dbReference type="RefSeq" id="XP_027586878.2">
    <property type="nucleotide sequence ID" value="XM_027731077.2"/>
</dbReference>
<accession>A0A6J2HIC3</accession>
<feature type="compositionally biased region" description="Acidic residues" evidence="4">
    <location>
        <begin position="764"/>
        <end position="777"/>
    </location>
</feature>
<feature type="region of interest" description="Disordered" evidence="4">
    <location>
        <begin position="608"/>
        <end position="733"/>
    </location>
</feature>
<evidence type="ECO:0000256" key="1">
    <source>
        <dbReference type="ARBA" id="ARBA00023054"/>
    </source>
</evidence>
<dbReference type="InterPro" id="IPR036770">
    <property type="entry name" value="Ankyrin_rpt-contain_sf"/>
</dbReference>
<proteinExistence type="predicted"/>
<feature type="repeat" description="ANK" evidence="2">
    <location>
        <begin position="132"/>
        <end position="164"/>
    </location>
</feature>
<evidence type="ECO:0000259" key="6">
    <source>
        <dbReference type="Pfam" id="PF14915"/>
    </source>
</evidence>
<dbReference type="InterPro" id="IPR021885">
    <property type="entry name" value="DUF3496"/>
</dbReference>
<feature type="coiled-coil region" evidence="3">
    <location>
        <begin position="1996"/>
        <end position="2037"/>
    </location>
</feature>
<feature type="compositionally biased region" description="Basic and acidic residues" evidence="4">
    <location>
        <begin position="323"/>
        <end position="337"/>
    </location>
</feature>
<keyword evidence="1 3" id="KW-0175">Coiled coil</keyword>
<feature type="compositionally biased region" description="Basic and acidic residues" evidence="4">
    <location>
        <begin position="366"/>
        <end position="379"/>
    </location>
</feature>
<feature type="compositionally biased region" description="Basic and acidic residues" evidence="4">
    <location>
        <begin position="677"/>
        <end position="712"/>
    </location>
</feature>
<feature type="repeat" description="ANK" evidence="2">
    <location>
        <begin position="165"/>
        <end position="197"/>
    </location>
</feature>
<feature type="repeat" description="ANK" evidence="2">
    <location>
        <begin position="99"/>
        <end position="131"/>
    </location>
</feature>
<feature type="compositionally biased region" description="Basic and acidic residues" evidence="4">
    <location>
        <begin position="515"/>
        <end position="530"/>
    </location>
</feature>
<dbReference type="InParanoid" id="A0A6J2HIC3"/>
<feature type="compositionally biased region" description="Basic and acidic residues" evidence="4">
    <location>
        <begin position="1262"/>
        <end position="1289"/>
    </location>
</feature>
<feature type="compositionally biased region" description="Polar residues" evidence="4">
    <location>
        <begin position="352"/>
        <end position="363"/>
    </location>
</feature>
<dbReference type="GeneID" id="113993161"/>
<name>A0A6J2HIC3_9PASS</name>
<gene>
    <name evidence="8" type="primary">ANKRD26</name>
</gene>
<dbReference type="InterPro" id="IPR039497">
    <property type="entry name" value="CC144C-like_CC_dom"/>
</dbReference>
<evidence type="ECO:0000256" key="4">
    <source>
        <dbReference type="SAM" id="MobiDB-lite"/>
    </source>
</evidence>
<feature type="coiled-coil region" evidence="3">
    <location>
        <begin position="2199"/>
        <end position="2240"/>
    </location>
</feature>
<feature type="compositionally biased region" description="Polar residues" evidence="4">
    <location>
        <begin position="1314"/>
        <end position="1341"/>
    </location>
</feature>
<keyword evidence="7" id="KW-1185">Reference proteome</keyword>
<dbReference type="InterPro" id="IPR002110">
    <property type="entry name" value="Ankyrin_rpt"/>
</dbReference>
<dbReference type="PANTHER" id="PTHR24147:SF53">
    <property type="entry name" value="ANKYRIN REPEAT DOMAIN 26"/>
    <property type="match status" value="1"/>
</dbReference>
<dbReference type="SMART" id="SM00248">
    <property type="entry name" value="ANK"/>
    <property type="match status" value="6"/>
</dbReference>
<sequence length="2508" mass="286949">MKRIFGFGRKRKGQPPPGSASLPCPAGAYELRQKDLGKLHRAAASGDLAQVRQGLRKYGIDGRDKAERTPLHLACASGHVDVVTHLVENQCKLNLFDNDNKSPLMKAVQCQQEKCVAILLEHGADPNLADADGNTALHLAVLSPNTTVAGLLLEHNANINAQNKEGYTPLILAVSEHHEEIMEFLLKKGANVHARDRCERTPLMTAASGGEVNLIKVLLQYGADLSHKDTNGWTAEDYAVIHGYSSLSKQLGEYADWESTEVSAGGAQGITVLGTPQRRGAAAFTLGAPAVDRGGIQQSPNQTSRTGKSRKATDDFSQGDSIRSSEKEGSDDSWHTSEEEELDFTPKKLQKPNLTLLMNASQQFRKKNDDGGSRIESPKSPKKSLKQRIPSDANLNKGDSEELFNQDVSAASNLEEEELEEEEEEEEEEENDDENHNGDGDEDYEEEEEDDDEDFTEDGEEEEELEDEEAQSSEILEEEQGKKTEPKGEINGKLEYISKAKYEEEAQCGAGTISIDDKISKEHDEKREESVDTAVSFIAGCYERLLENKTSMSPKFMNNEVSCKSVPKQAVFQNLNNLQDTQESWNRKSMIQEKFHRNADFCFADSEMTDGKKEMPPPLSNSCGLKEKKSSFSDDFESGNNSWSAAKNPGLESERPSSAILERVSDEDTEEEQYEGVGDKICEPLKQESENLHLNRYEENLRAFHSSSKEESPEQEEEVEKQEKEDSGEKLVAEDVKNSVCNDICEVHNASKDNLGALPAVGAEQEEDAESPWDSEADSQSLRKVSSSMLLPAAERHGVCSLIVSGEHNNGFFEKPNNSRLKTSKSALEMNETSPKNRQQKSDLLQEFGLEDAEDIEGEYSGSTFHMSSSAEKEDVKDALENYGVWDKYILETTNLIEKRAHENQIDKAEISHQEALAENEESYSADKELSLKPWEERYEKLWIEKEKRELKTNFKNITAELKQLFGENETGKTASHVKEIPEDGFGEKLKSSRIISSPVTESSSKLESKGEFGDIKLMLDGKVPQMKIVIPSLGVLPDENSLKANVEDTRNRDEEDGTNNMDNRKVSLAKGEKKRMPAMETEENDNASSENAEEGSAYSLSHSLKSSMLGEISDTLPKIRAVSTSDENAVFVTERKLEKYSGFNDDVPRDCLINNNNMGETEIESLFANAQQSYGILERNLDEELKQDMERFKSKVGMLQIVFLALEKEKVQLQKEVEKEKSKQRCLKMQKVAKQEDVAELSTPPGNITNREMKEKVTLRKNDCLKMENENSTEEKDKKNFSPEERSKLIKMPLKGEFALNPKVAKKNKRQTLKQTANQQMGSSSGNHFQTLDDSTFSETSQDEERPAAKTGSEKNKVGMDVTDDLDLTHSSDTASEDVALPTSTYKEAVLLLEQLSVDHTGSAILLKIQNILLKYEQIIEHEKNRYTAVCKEVRKLESEKEESQLIAEETQDLKSILAHQEVEWKSDIQSLKFTLKQEEEKRVRVEALYEKTREKLRRQEEQYCKEMEEKRQLELQSRNLEMELMTLRKLLKQVEEERDETQRQLSQEKSARALQEGILNNHLWRQKELEEETRRTIGKNSDESDTEREKDLLYKNQLLQDEIAVLRLELDQIRLRHQEEEGKYLEENETLKEKNEDLKKELKLNEEALTQTVFQYNGQLNLLKTESAMLTSKLEQTKESKDRLETEIESFRSRLNTTVQELERHQSSKSDVERTFQRERDEWLRLQDKLHHDLSDVRETNKSLSQQLSKAESKANGLENELHQLKQMLREKILLLEMTQKELSQAQCQAKEYDHARQLEKDQVSKLTIKQESMQERLAQLQSENLLLRQQLEDVQNKGIIKEKVVNDVQDRFNDIFNKLRADTEKQVYLVEERNKELNAKCTDLREQVFKYETDKIEREGMIRQLQQELADALKKQSMSEASLEVTTRYRSDLEEDKLRLQKELEKVKTKLREEEEKHLQSEHCVRDLKTALDDKEREAITSSQKLQDLLLASSETNTTLKQLEEHVQHLEIENTRLEATVQQQSNRIEVLQRDLQASASVHNRLEDLITSLRTSQAAAEDHHKQVEKQNALALTSKDLQSMWEEQFKSRSNLEERVAQLDREKAELFEQCESERKKVKKLVELKRPVEMRLDQEMKRNLELQKDFKRLKRLLSRATKKLRVYEEREIESQLNLQGEMKNRYSEMVSEVGRLRPKVGELSQQLERETKKCMQLEAKNQDLQEELSTLRGKCENLEKSKCQLKEELAKLQHHSETNLVDRSQIEQHKREVEERAGQEIRQKLQEVNLFLQAQAASQDRLEQIRASHHASLRNQLKDRIRDLECELDRIKNTQQDSTFQKESTQAEVEKYRELYLEEVKTRKGLAKKLERANERLAEANTKLLRERHRSKSLITSSIVSGHLAASPLLYSTGLGHLGNSLGLNRSLSLGGNFLSPTENTLSPRNRVEAYVAKVRQELDEKITRDLQQATAELERGSAGSSKNLQVDQDPLCRAIEEYRDVLTKNYLI</sequence>